<name>A0ABX8ZSI5_9SPHN</name>
<feature type="transmembrane region" description="Helical" evidence="5">
    <location>
        <begin position="25"/>
        <end position="43"/>
    </location>
</feature>
<evidence type="ECO:0000256" key="2">
    <source>
        <dbReference type="ARBA" id="ARBA00022692"/>
    </source>
</evidence>
<dbReference type="PANTHER" id="PTHR11814">
    <property type="entry name" value="SULFATE TRANSPORTER"/>
    <property type="match status" value="1"/>
</dbReference>
<keyword evidence="3 5" id="KW-1133">Transmembrane helix</keyword>
<organism evidence="7 8">
    <name type="scientific">Qipengyuania aurantiaca</name>
    <dbReference type="NCBI Taxonomy" id="2867233"/>
    <lineage>
        <taxon>Bacteria</taxon>
        <taxon>Pseudomonadati</taxon>
        <taxon>Pseudomonadota</taxon>
        <taxon>Alphaproteobacteria</taxon>
        <taxon>Sphingomonadales</taxon>
        <taxon>Erythrobacteraceae</taxon>
        <taxon>Qipengyuania</taxon>
    </lineage>
</organism>
<dbReference type="RefSeq" id="WP_221426028.1">
    <property type="nucleotide sequence ID" value="NZ_CP081295.1"/>
</dbReference>
<proteinExistence type="predicted"/>
<evidence type="ECO:0000313" key="7">
    <source>
        <dbReference type="EMBL" id="QZD90562.1"/>
    </source>
</evidence>
<keyword evidence="4 5" id="KW-0472">Membrane</keyword>
<dbReference type="InterPro" id="IPR001902">
    <property type="entry name" value="SLC26A/SulP_fam"/>
</dbReference>
<protein>
    <submittedName>
        <fullName evidence="7">STAS domain-containing protein</fullName>
    </submittedName>
</protein>
<feature type="transmembrane region" description="Helical" evidence="5">
    <location>
        <begin position="261"/>
        <end position="283"/>
    </location>
</feature>
<feature type="transmembrane region" description="Helical" evidence="5">
    <location>
        <begin position="213"/>
        <end position="231"/>
    </location>
</feature>
<keyword evidence="8" id="KW-1185">Reference proteome</keyword>
<keyword evidence="2 5" id="KW-0812">Transmembrane</keyword>
<feature type="transmembrane region" description="Helical" evidence="5">
    <location>
        <begin position="98"/>
        <end position="119"/>
    </location>
</feature>
<feature type="transmembrane region" description="Helical" evidence="5">
    <location>
        <begin position="394"/>
        <end position="425"/>
    </location>
</feature>
<evidence type="ECO:0000259" key="6">
    <source>
        <dbReference type="PROSITE" id="PS50801"/>
    </source>
</evidence>
<dbReference type="InterPro" id="IPR036513">
    <property type="entry name" value="STAS_dom_sf"/>
</dbReference>
<feature type="transmembrane region" description="Helical" evidence="5">
    <location>
        <begin position="337"/>
        <end position="357"/>
    </location>
</feature>
<dbReference type="PROSITE" id="PS50801">
    <property type="entry name" value="STAS"/>
    <property type="match status" value="1"/>
</dbReference>
<accession>A0ABX8ZSI5</accession>
<evidence type="ECO:0000313" key="8">
    <source>
        <dbReference type="Proteomes" id="UP000824281"/>
    </source>
</evidence>
<dbReference type="Pfam" id="PF01740">
    <property type="entry name" value="STAS"/>
    <property type="match status" value="1"/>
</dbReference>
<evidence type="ECO:0000256" key="5">
    <source>
        <dbReference type="SAM" id="Phobius"/>
    </source>
</evidence>
<dbReference type="Proteomes" id="UP000824281">
    <property type="component" value="Chromosome"/>
</dbReference>
<gene>
    <name evidence="7" type="ORF">K3148_03985</name>
</gene>
<feature type="transmembrane region" description="Helical" evidence="5">
    <location>
        <begin position="63"/>
        <end position="86"/>
    </location>
</feature>
<dbReference type="CDD" id="cd07042">
    <property type="entry name" value="STAS_SulP_like_sulfate_transporter"/>
    <property type="match status" value="1"/>
</dbReference>
<dbReference type="Gene3D" id="3.30.750.24">
    <property type="entry name" value="STAS domain"/>
    <property type="match status" value="1"/>
</dbReference>
<evidence type="ECO:0000256" key="1">
    <source>
        <dbReference type="ARBA" id="ARBA00004141"/>
    </source>
</evidence>
<feature type="transmembrane region" description="Helical" evidence="5">
    <location>
        <begin position="180"/>
        <end position="201"/>
    </location>
</feature>
<dbReference type="EMBL" id="CP081295">
    <property type="protein sequence ID" value="QZD90562.1"/>
    <property type="molecule type" value="Genomic_DNA"/>
</dbReference>
<reference evidence="7 8" key="1">
    <citation type="submission" date="2021-08" db="EMBL/GenBank/DDBJ databases">
        <title>Comparative Genomics Analysis of the Genus Qipengyuania Reveals Extensive Genetic Diversity and Metabolic Versatility, Including the Description of Fifteen Novel Species.</title>
        <authorList>
            <person name="Liu Y."/>
        </authorList>
    </citation>
    <scope>NUCLEOTIDE SEQUENCE [LARGE SCALE GENOMIC DNA]</scope>
    <source>
        <strain evidence="7 8">1NDH13</strain>
    </source>
</reference>
<dbReference type="InterPro" id="IPR011547">
    <property type="entry name" value="SLC26A/SulP_dom"/>
</dbReference>
<evidence type="ECO:0000256" key="3">
    <source>
        <dbReference type="ARBA" id="ARBA00022989"/>
    </source>
</evidence>
<dbReference type="InterPro" id="IPR002645">
    <property type="entry name" value="STAS_dom"/>
</dbReference>
<dbReference type="SUPFAM" id="SSF52091">
    <property type="entry name" value="SpoIIaa-like"/>
    <property type="match status" value="1"/>
</dbReference>
<comment type="subcellular location">
    <subcellularLocation>
        <location evidence="1">Membrane</location>
        <topology evidence="1">Multi-pass membrane protein</topology>
    </subcellularLocation>
</comment>
<dbReference type="Pfam" id="PF00916">
    <property type="entry name" value="Sulfate_transp"/>
    <property type="match status" value="1"/>
</dbReference>
<feature type="domain" description="STAS" evidence="6">
    <location>
        <begin position="460"/>
        <end position="538"/>
    </location>
</feature>
<sequence length="571" mass="59337">MAGEALVPTKRWLAATSAGSAMRDAVAGLVLSILLVPQAMAYAQLAGLPPQMGLFAALTPPLLYLFFGTSPFVSVGPVALVSLVIGEAVGNTGLAPEVGAAIIAIEAGVLLLLLGGFGLGRLVNFISEPVLLGFTAAAAFLIAASQLPTLLGIDAARAGDLPTALSGLWAGLSELRPTTALIGGAALIALLFANRYAAAILWKMGVKPPFRLALAKSLPLLVIVIAGWIALSLRGANVPTVQSIEGGLPSPFTSFVTLSDWIGLLPSALAVAVIIFVTATAVAKALAGEDRSKLDTSREAVALGAANVSAALTGGYAVGASLSRSALVRDSGGRTPLASAIASLAIVAVLFFLAPLLSYLPRTALAALVISAVFGLIDLREMRAVWRHDRMEGVIILAAFLATLAFGVRLGLAVGALLGLAYFLWFSSVPRVTRVGTDDGGTSFRSIERDDVELTTLPALVVRIDRSIYFANAAYIEEELFNRLSRHEGVTSLVLDMSAVNDIDASGVAMLRRSVQRLKSQGIALHFAEVHEPIAASLTSLDSQVCRFHRTVGQAVEEGCGVYLQTEIAPT</sequence>
<evidence type="ECO:0000256" key="4">
    <source>
        <dbReference type="ARBA" id="ARBA00023136"/>
    </source>
</evidence>